<dbReference type="Proteomes" id="UP000831701">
    <property type="component" value="Chromosome 14"/>
</dbReference>
<evidence type="ECO:0000313" key="2">
    <source>
        <dbReference type="Proteomes" id="UP000831701"/>
    </source>
</evidence>
<gene>
    <name evidence="1" type="ORF">L3Q82_011503</name>
</gene>
<accession>A0ACB8W5I2</accession>
<dbReference type="EMBL" id="CM041544">
    <property type="protein sequence ID" value="KAI3362904.1"/>
    <property type="molecule type" value="Genomic_DNA"/>
</dbReference>
<evidence type="ECO:0000313" key="1">
    <source>
        <dbReference type="EMBL" id="KAI3362904.1"/>
    </source>
</evidence>
<organism evidence="1 2">
    <name type="scientific">Scortum barcoo</name>
    <name type="common">barcoo grunter</name>
    <dbReference type="NCBI Taxonomy" id="214431"/>
    <lineage>
        <taxon>Eukaryota</taxon>
        <taxon>Metazoa</taxon>
        <taxon>Chordata</taxon>
        <taxon>Craniata</taxon>
        <taxon>Vertebrata</taxon>
        <taxon>Euteleostomi</taxon>
        <taxon>Actinopterygii</taxon>
        <taxon>Neopterygii</taxon>
        <taxon>Teleostei</taxon>
        <taxon>Neoteleostei</taxon>
        <taxon>Acanthomorphata</taxon>
        <taxon>Eupercaria</taxon>
        <taxon>Centrarchiformes</taxon>
        <taxon>Terapontoidei</taxon>
        <taxon>Terapontidae</taxon>
        <taxon>Scortum</taxon>
    </lineage>
</organism>
<proteinExistence type="predicted"/>
<keyword evidence="2" id="KW-1185">Reference proteome</keyword>
<reference evidence="1" key="1">
    <citation type="submission" date="2022-04" db="EMBL/GenBank/DDBJ databases">
        <title>Jade perch genome.</title>
        <authorList>
            <person name="Chao B."/>
        </authorList>
    </citation>
    <scope>NUCLEOTIDE SEQUENCE</scope>
    <source>
        <strain evidence="1">CB-2022</strain>
    </source>
</reference>
<name>A0ACB8W5I2_9TELE</name>
<protein>
    <submittedName>
        <fullName evidence="1">Uncharacterized protein</fullName>
    </submittedName>
</protein>
<sequence length="242" mass="28012">MTAWPPNSSNTIIKFADDTTVSHWPDHQATMRRPTEEEVRALTSWCQDNNLHLNVSKTKELIVDFRRRQREEHTPLSINGTTVESQSQQLQVKKEANVNPPPPQQVRPQLSHDDSQVCPYCTHPVHTRTVRRWTQEATEAQQDYFESTDWDVLCEPHGEDIDNMTDCITEYIRFCEDTTVPAQTVHCFSNNKPWITRDLKALLNKKKMSFQGWRQRGAEESAARTQRHAEDMQGQLQEEAGG</sequence>
<comment type="caution">
    <text evidence="1">The sequence shown here is derived from an EMBL/GenBank/DDBJ whole genome shotgun (WGS) entry which is preliminary data.</text>
</comment>